<reference evidence="9 10" key="1">
    <citation type="submission" date="2016-09" db="EMBL/GenBank/DDBJ databases">
        <title>Draft genome sequence for the type strain of Desulfuribacillus alkaliarsenatis AHT28, an obligately anaerobic, sulfidogenic bacterium isolated from Russian soda lake sediments.</title>
        <authorList>
            <person name="Abin C.A."/>
            <person name="Hollibaugh J.T."/>
        </authorList>
    </citation>
    <scope>NUCLEOTIDE SEQUENCE [LARGE SCALE GENOMIC DNA]</scope>
    <source>
        <strain evidence="9 10">AHT28</strain>
    </source>
</reference>
<organism evidence="9 10">
    <name type="scientific">Desulfuribacillus alkaliarsenatis</name>
    <dbReference type="NCBI Taxonomy" id="766136"/>
    <lineage>
        <taxon>Bacteria</taxon>
        <taxon>Bacillati</taxon>
        <taxon>Bacillota</taxon>
        <taxon>Desulfuribacillia</taxon>
        <taxon>Desulfuribacillales</taxon>
        <taxon>Desulfuribacillaceae</taxon>
        <taxon>Desulfuribacillus</taxon>
    </lineage>
</organism>
<keyword evidence="6 8" id="KW-1133">Transmembrane helix</keyword>
<evidence type="ECO:0000256" key="3">
    <source>
        <dbReference type="ARBA" id="ARBA00022449"/>
    </source>
</evidence>
<dbReference type="PANTHER" id="PTHR34584">
    <property type="entry name" value="NA(+)/H(+) ANTIPORTER SUBUNIT E1"/>
    <property type="match status" value="1"/>
</dbReference>
<dbReference type="RefSeq" id="WP_069643829.1">
    <property type="nucleotide sequence ID" value="NZ_MIJE01000032.1"/>
</dbReference>
<evidence type="ECO:0000256" key="1">
    <source>
        <dbReference type="ARBA" id="ARBA00004651"/>
    </source>
</evidence>
<evidence type="ECO:0000256" key="4">
    <source>
        <dbReference type="ARBA" id="ARBA00022475"/>
    </source>
</evidence>
<comment type="caution">
    <text evidence="9">The sequence shown here is derived from an EMBL/GenBank/DDBJ whole genome shotgun (WGS) entry which is preliminary data.</text>
</comment>
<dbReference type="GO" id="GO:0005886">
    <property type="term" value="C:plasma membrane"/>
    <property type="evidence" value="ECO:0007669"/>
    <property type="project" value="UniProtKB-SubCell"/>
</dbReference>
<evidence type="ECO:0000313" key="10">
    <source>
        <dbReference type="Proteomes" id="UP000094296"/>
    </source>
</evidence>
<dbReference type="Pfam" id="PF01899">
    <property type="entry name" value="MNHE"/>
    <property type="match status" value="1"/>
</dbReference>
<dbReference type="PIRSF" id="PIRSF019239">
    <property type="entry name" value="MrpE"/>
    <property type="match status" value="1"/>
</dbReference>
<keyword evidence="5 8" id="KW-0812">Transmembrane</keyword>
<evidence type="ECO:0000256" key="2">
    <source>
        <dbReference type="ARBA" id="ARBA00006228"/>
    </source>
</evidence>
<dbReference type="OrthoDB" id="9800498at2"/>
<proteinExistence type="inferred from homology"/>
<keyword evidence="3" id="KW-0050">Antiport</keyword>
<dbReference type="GO" id="GO:0015297">
    <property type="term" value="F:antiporter activity"/>
    <property type="evidence" value="ECO:0007669"/>
    <property type="project" value="UniProtKB-KW"/>
</dbReference>
<evidence type="ECO:0000256" key="6">
    <source>
        <dbReference type="ARBA" id="ARBA00022989"/>
    </source>
</evidence>
<evidence type="ECO:0000256" key="8">
    <source>
        <dbReference type="SAM" id="Phobius"/>
    </source>
</evidence>
<dbReference type="NCBIfam" id="NF009292">
    <property type="entry name" value="PRK12651.1-3"/>
    <property type="match status" value="1"/>
</dbReference>
<dbReference type="GO" id="GO:0008324">
    <property type="term" value="F:monoatomic cation transmembrane transporter activity"/>
    <property type="evidence" value="ECO:0007669"/>
    <property type="project" value="InterPro"/>
</dbReference>
<dbReference type="PANTHER" id="PTHR34584:SF1">
    <property type="entry name" value="NA(+)_H(+) ANTIPORTER SUBUNIT E1"/>
    <property type="match status" value="1"/>
</dbReference>
<keyword evidence="3" id="KW-0813">Transport</keyword>
<gene>
    <name evidence="9" type="ORF">BHF68_09195</name>
</gene>
<dbReference type="AlphaFoldDB" id="A0A1E5G0P6"/>
<keyword evidence="7 8" id="KW-0472">Membrane</keyword>
<evidence type="ECO:0000256" key="7">
    <source>
        <dbReference type="ARBA" id="ARBA00023136"/>
    </source>
</evidence>
<evidence type="ECO:0000313" key="9">
    <source>
        <dbReference type="EMBL" id="OEF96323.1"/>
    </source>
</evidence>
<dbReference type="EMBL" id="MIJE01000032">
    <property type="protein sequence ID" value="OEF96323.1"/>
    <property type="molecule type" value="Genomic_DNA"/>
</dbReference>
<comment type="similarity">
    <text evidence="2">Belongs to the CPA3 antiporters (TC 2.A.63) subunit E family.</text>
</comment>
<name>A0A1E5G0P6_9FIRM</name>
<comment type="subcellular location">
    <subcellularLocation>
        <location evidence="1">Cell membrane</location>
        <topology evidence="1">Multi-pass membrane protein</topology>
    </subcellularLocation>
</comment>
<dbReference type="InterPro" id="IPR002758">
    <property type="entry name" value="Cation_antiport_E"/>
</dbReference>
<dbReference type="STRING" id="766136.BHF68_09195"/>
<accession>A0A1E5G0P6</accession>
<keyword evidence="4" id="KW-1003">Cell membrane</keyword>
<protein>
    <submittedName>
        <fullName evidence="9">Cation:proton antiporter</fullName>
    </submittedName>
</protein>
<feature type="transmembrane region" description="Helical" evidence="8">
    <location>
        <begin position="29"/>
        <end position="51"/>
    </location>
</feature>
<sequence>MAFQIVLNIVLAVIWMLLVQSYTFVDFVIGYFIGVLLLWFLQRFLSAKFYFHRVIAMLKLFLLFCRELTLSNIDIARTVLIPRLDICPGIVAFPTRLRCDWQITLLAALISLTPGTLSMAFSDDGRTIYIHSIHVPDKDEKIREIKETFEKAIMEVTH</sequence>
<dbReference type="Proteomes" id="UP000094296">
    <property type="component" value="Unassembled WGS sequence"/>
</dbReference>
<feature type="transmembrane region" description="Helical" evidence="8">
    <location>
        <begin position="5"/>
        <end position="23"/>
    </location>
</feature>
<evidence type="ECO:0000256" key="5">
    <source>
        <dbReference type="ARBA" id="ARBA00022692"/>
    </source>
</evidence>
<keyword evidence="10" id="KW-1185">Reference proteome</keyword>